<dbReference type="AlphaFoldDB" id="A0A8S9V6F1"/>
<evidence type="ECO:0000256" key="1">
    <source>
        <dbReference type="SAM" id="MobiDB-lite"/>
    </source>
</evidence>
<protein>
    <submittedName>
        <fullName evidence="2">Uncharacterized protein</fullName>
    </submittedName>
</protein>
<feature type="region of interest" description="Disordered" evidence="1">
    <location>
        <begin position="1"/>
        <end position="38"/>
    </location>
</feature>
<name>A0A8S9V6F1_PHYIN</name>
<sequence length="76" mass="8566">SSHRFLISKSKQQDSPWMAAFDTKRSNRRSHAGSMRKNVLDLNHAERIWGSHSQSPRADSLLKALREAGTPSPIPQ</sequence>
<organism evidence="2 3">
    <name type="scientific">Phytophthora infestans</name>
    <name type="common">Potato late blight agent</name>
    <name type="synonym">Botrytis infestans</name>
    <dbReference type="NCBI Taxonomy" id="4787"/>
    <lineage>
        <taxon>Eukaryota</taxon>
        <taxon>Sar</taxon>
        <taxon>Stramenopiles</taxon>
        <taxon>Oomycota</taxon>
        <taxon>Peronosporomycetes</taxon>
        <taxon>Peronosporales</taxon>
        <taxon>Peronosporaceae</taxon>
        <taxon>Phytophthora</taxon>
    </lineage>
</organism>
<comment type="caution">
    <text evidence="2">The sequence shown here is derived from an EMBL/GenBank/DDBJ whole genome shotgun (WGS) entry which is preliminary data.</text>
</comment>
<gene>
    <name evidence="2" type="ORF">GN958_ATG04033</name>
</gene>
<feature type="non-terminal residue" evidence="2">
    <location>
        <position position="1"/>
    </location>
</feature>
<accession>A0A8S9V6F1</accession>
<reference evidence="2" key="1">
    <citation type="submission" date="2020-03" db="EMBL/GenBank/DDBJ databases">
        <title>Hybrid Assembly of Korean Phytophthora infestans isolates.</title>
        <authorList>
            <person name="Prokchorchik M."/>
            <person name="Lee Y."/>
            <person name="Seo J."/>
            <person name="Cho J.-H."/>
            <person name="Park Y.-E."/>
            <person name="Jang D.-C."/>
            <person name="Im J.-S."/>
            <person name="Choi J.-G."/>
            <person name="Park H.-J."/>
            <person name="Lee G.-B."/>
            <person name="Lee Y.-G."/>
            <person name="Hong S.-Y."/>
            <person name="Cho K."/>
            <person name="Sohn K.H."/>
        </authorList>
    </citation>
    <scope>NUCLEOTIDE SEQUENCE</scope>
    <source>
        <strain evidence="2">KR_2_A2</strain>
    </source>
</reference>
<dbReference type="EMBL" id="JAACNO010000560">
    <property type="protein sequence ID" value="KAF4146779.1"/>
    <property type="molecule type" value="Genomic_DNA"/>
</dbReference>
<dbReference type="Proteomes" id="UP000704712">
    <property type="component" value="Unassembled WGS sequence"/>
</dbReference>
<evidence type="ECO:0000313" key="2">
    <source>
        <dbReference type="EMBL" id="KAF4146779.1"/>
    </source>
</evidence>
<evidence type="ECO:0000313" key="3">
    <source>
        <dbReference type="Proteomes" id="UP000704712"/>
    </source>
</evidence>
<proteinExistence type="predicted"/>